<dbReference type="GO" id="GO:0008171">
    <property type="term" value="F:O-methyltransferase activity"/>
    <property type="evidence" value="ECO:0007669"/>
    <property type="project" value="InterPro"/>
</dbReference>
<gene>
    <name evidence="6" type="ORF">HMPREF9370_0624</name>
</gene>
<dbReference type="InterPro" id="IPR016461">
    <property type="entry name" value="COMT-like"/>
</dbReference>
<dbReference type="SUPFAM" id="SSF46785">
    <property type="entry name" value="Winged helix' DNA-binding domain"/>
    <property type="match status" value="1"/>
</dbReference>
<dbReference type="EMBL" id="AGAZ01000026">
    <property type="protein sequence ID" value="EGZ49979.1"/>
    <property type="molecule type" value="Genomic_DNA"/>
</dbReference>
<dbReference type="SUPFAM" id="SSF53335">
    <property type="entry name" value="S-adenosyl-L-methionine-dependent methyltransferases"/>
    <property type="match status" value="1"/>
</dbReference>
<dbReference type="AlphaFoldDB" id="G4CNG5"/>
<evidence type="ECO:0000259" key="5">
    <source>
        <dbReference type="Pfam" id="PF21212"/>
    </source>
</evidence>
<dbReference type="Gene3D" id="3.40.50.150">
    <property type="entry name" value="Vaccinia Virus protein VP39"/>
    <property type="match status" value="1"/>
</dbReference>
<evidence type="ECO:0000256" key="3">
    <source>
        <dbReference type="ARBA" id="ARBA00022691"/>
    </source>
</evidence>
<dbReference type="Pfam" id="PF00891">
    <property type="entry name" value="Methyltransf_2"/>
    <property type="match status" value="1"/>
</dbReference>
<dbReference type="PANTHER" id="PTHR43712">
    <property type="entry name" value="PUTATIVE (AFU_ORTHOLOGUE AFUA_4G14580)-RELATED"/>
    <property type="match status" value="1"/>
</dbReference>
<keyword evidence="2 6" id="KW-0808">Transferase</keyword>
<dbReference type="InterPro" id="IPR049480">
    <property type="entry name" value="BVU_1015-like_N"/>
</dbReference>
<dbReference type="InterPro" id="IPR036388">
    <property type="entry name" value="WH-like_DNA-bd_sf"/>
</dbReference>
<evidence type="ECO:0000259" key="4">
    <source>
        <dbReference type="Pfam" id="PF00891"/>
    </source>
</evidence>
<evidence type="ECO:0000256" key="1">
    <source>
        <dbReference type="ARBA" id="ARBA00022603"/>
    </source>
</evidence>
<dbReference type="RefSeq" id="WP_009115770.1">
    <property type="nucleotide sequence ID" value="NZ_JH165159.1"/>
</dbReference>
<dbReference type="PATRIC" id="fig|1030841.3.peg.618"/>
<keyword evidence="7" id="KW-1185">Reference proteome</keyword>
<dbReference type="Gene3D" id="1.10.10.10">
    <property type="entry name" value="Winged helix-like DNA-binding domain superfamily/Winged helix DNA-binding domain"/>
    <property type="match status" value="1"/>
</dbReference>
<organism evidence="6 7">
    <name type="scientific">Neisseria wadsworthii 9715</name>
    <dbReference type="NCBI Taxonomy" id="1030841"/>
    <lineage>
        <taxon>Bacteria</taxon>
        <taxon>Pseudomonadati</taxon>
        <taxon>Pseudomonadota</taxon>
        <taxon>Betaproteobacteria</taxon>
        <taxon>Neisseriales</taxon>
        <taxon>Neisseriaceae</taxon>
        <taxon>Neisseria</taxon>
    </lineage>
</organism>
<dbReference type="PANTHER" id="PTHR43712:SF2">
    <property type="entry name" value="O-METHYLTRANSFERASE CICE"/>
    <property type="match status" value="1"/>
</dbReference>
<dbReference type="PROSITE" id="PS51683">
    <property type="entry name" value="SAM_OMT_II"/>
    <property type="match status" value="1"/>
</dbReference>
<dbReference type="InterPro" id="IPR029063">
    <property type="entry name" value="SAM-dependent_MTases_sf"/>
</dbReference>
<dbReference type="GO" id="GO:0032259">
    <property type="term" value="P:methylation"/>
    <property type="evidence" value="ECO:0007669"/>
    <property type="project" value="UniProtKB-KW"/>
</dbReference>
<sequence>MKLSPALEERYCTEQLSAGAAQRLAQEIAFGPIVFQVSRLMVKFGILDRLNERQANGMSLDEIAESAGLSRYAAQVLLEASLSIGTVLIQNDKYVISKAGWFLIKDKMSRINMEFVQEICYQGMFDLEATLLSGKPEGLKVFGQWPTIYEGLSQLPPQAQEKWLAFDHFYSDSAFPEALKIIFSKPVKRLLDIGGNTGRWAQQCVAYTPEVEVTIMDLPQQLGLMREAVAGSSGAERIHGHPADLLDASVPFPKGFDAIWMSQFLDCFSEDEVTSILHRAAQSMSSHTDLYIMEPFWDRQQYETAAYCLTQTSLYFTALANGNSKIYHSEDMIRCIHNACLKVEAVHDGLGMGHTILRCRKI</sequence>
<accession>G4CNG5</accession>
<keyword evidence="3" id="KW-0949">S-adenosyl-L-methionine</keyword>
<evidence type="ECO:0000313" key="7">
    <source>
        <dbReference type="Proteomes" id="UP000005336"/>
    </source>
</evidence>
<dbReference type="InterPro" id="IPR036390">
    <property type="entry name" value="WH_DNA-bd_sf"/>
</dbReference>
<feature type="domain" description="O-methyltransferase C-terminal" evidence="4">
    <location>
        <begin position="180"/>
        <end position="324"/>
    </location>
</feature>
<name>G4CNG5_9NEIS</name>
<protein>
    <submittedName>
        <fullName evidence="6">SAM-dependent methyltransferase</fullName>
    </submittedName>
</protein>
<comment type="caution">
    <text evidence="6">The sequence shown here is derived from an EMBL/GenBank/DDBJ whole genome shotgun (WGS) entry which is preliminary data.</text>
</comment>
<feature type="domain" description="BVU-1015-like N-terminal dimerisation-like" evidence="5">
    <location>
        <begin position="22"/>
        <end position="94"/>
    </location>
</feature>
<evidence type="ECO:0000256" key="2">
    <source>
        <dbReference type="ARBA" id="ARBA00022679"/>
    </source>
</evidence>
<dbReference type="Pfam" id="PF21212">
    <property type="entry name" value="Dimerisation2-like_dom"/>
    <property type="match status" value="1"/>
</dbReference>
<keyword evidence="1 6" id="KW-0489">Methyltransferase</keyword>
<dbReference type="Proteomes" id="UP000005336">
    <property type="component" value="Unassembled WGS sequence"/>
</dbReference>
<dbReference type="InterPro" id="IPR001077">
    <property type="entry name" value="COMT_C"/>
</dbReference>
<proteinExistence type="predicted"/>
<dbReference type="CDD" id="cd02440">
    <property type="entry name" value="AdoMet_MTases"/>
    <property type="match status" value="1"/>
</dbReference>
<dbReference type="OrthoDB" id="9805418at2"/>
<dbReference type="Gene3D" id="1.20.58.1390">
    <property type="match status" value="1"/>
</dbReference>
<reference evidence="6 7" key="1">
    <citation type="submission" date="2011-06" db="EMBL/GenBank/DDBJ databases">
        <authorList>
            <person name="Muzny D."/>
            <person name="Qin X."/>
            <person name="Deng J."/>
            <person name="Jiang H."/>
            <person name="Liu Y."/>
            <person name="Qu J."/>
            <person name="Song X.-Z."/>
            <person name="Zhang L."/>
            <person name="Thornton R."/>
            <person name="Coyle M."/>
            <person name="Francisco L."/>
            <person name="Jackson L."/>
            <person name="Javaid M."/>
            <person name="Korchina V."/>
            <person name="Kovar C."/>
            <person name="Mata R."/>
            <person name="Mathew T."/>
            <person name="Ngo R."/>
            <person name="Nguyen L."/>
            <person name="Nguyen N."/>
            <person name="Okwuonu G."/>
            <person name="Ongeri F."/>
            <person name="Pham C."/>
            <person name="Simmons D."/>
            <person name="Wilczek-Boney K."/>
            <person name="Hale W."/>
            <person name="Jakkamsetti A."/>
            <person name="Pham P."/>
            <person name="Ruth R."/>
            <person name="San Lucas F."/>
            <person name="Warren J."/>
            <person name="Zhang J."/>
            <person name="Zhao Z."/>
            <person name="Zhou C."/>
            <person name="Zhu D."/>
            <person name="Lee S."/>
            <person name="Bess C."/>
            <person name="Blankenburg K."/>
            <person name="Forbes L."/>
            <person name="Fu Q."/>
            <person name="Gubbala S."/>
            <person name="Hirani K."/>
            <person name="Jayaseelan J.C."/>
            <person name="Lara F."/>
            <person name="Munidasa M."/>
            <person name="Palculict T."/>
            <person name="Patil S."/>
            <person name="Pu L.-L."/>
            <person name="Saada N."/>
            <person name="Tang L."/>
            <person name="Weissenberger G."/>
            <person name="Zhu Y."/>
            <person name="Hemphill L."/>
            <person name="Shang Y."/>
            <person name="Youmans B."/>
            <person name="Ayvaz T."/>
            <person name="Ross M."/>
            <person name="Santibanez J."/>
            <person name="Aqrawi P."/>
            <person name="Gross S."/>
            <person name="Joshi V."/>
            <person name="Fowler G."/>
            <person name="Nazareth L."/>
            <person name="Reid J."/>
            <person name="Worley K."/>
            <person name="Petrosino J."/>
            <person name="Highlander S."/>
            <person name="Gibbs R."/>
        </authorList>
    </citation>
    <scope>NUCLEOTIDE SEQUENCE [LARGE SCALE GENOMIC DNA]</scope>
    <source>
        <strain evidence="6 7">9715</strain>
    </source>
</reference>
<dbReference type="STRING" id="1030841.HMPREF9370_0624"/>
<dbReference type="HOGENOM" id="CLU_005533_3_0_4"/>
<evidence type="ECO:0000313" key="6">
    <source>
        <dbReference type="EMBL" id="EGZ49979.1"/>
    </source>
</evidence>